<dbReference type="GO" id="GO:0008486">
    <property type="term" value="F:diphosphoinositol-polyphosphate diphosphatase activity"/>
    <property type="evidence" value="ECO:0007669"/>
    <property type="project" value="TreeGrafter"/>
</dbReference>
<feature type="compositionally biased region" description="Basic residues" evidence="5">
    <location>
        <begin position="283"/>
        <end position="301"/>
    </location>
</feature>
<dbReference type="GO" id="GO:0034432">
    <property type="term" value="F:bis(5'-adenosyl)-pentaphosphatase activity"/>
    <property type="evidence" value="ECO:0007669"/>
    <property type="project" value="TreeGrafter"/>
</dbReference>
<dbReference type="GO" id="GO:0046872">
    <property type="term" value="F:metal ion binding"/>
    <property type="evidence" value="ECO:0007669"/>
    <property type="project" value="UniProtKB-KW"/>
</dbReference>
<dbReference type="OrthoDB" id="2011998at2759"/>
<keyword evidence="4" id="KW-0460">Magnesium</keyword>
<dbReference type="GO" id="GO:0005737">
    <property type="term" value="C:cytoplasm"/>
    <property type="evidence" value="ECO:0007669"/>
    <property type="project" value="TreeGrafter"/>
</dbReference>
<sequence>MEEGKLDSLLGNLPPKKKRRTHPYVCDEKGYRLKSGTFPVRFHNDGTYAEVLLASSKTTQDRWTVIRGNIDPGEIAAEAAMRETREKSGVVGRLREPERPLGVWTNQDKRTKTSIFMLDITQELDKWEEEDRLRKWFSLEEAEEALRGKAVHAKMFENLKDRLAVLMQEQKEAAERRKAAAPPEEEPRAEPEETTYSVMHTNGIDSRAAPLPPLPTHHHITPSPLPAHAPLSTHPHQQHLPHPQHQPQLAHHQHAQHQQHQQHPQLQSIQQHQQHQHQPLQHLHQHQHQHPMHQHTQHSMHHLPPGSLVNLPDMGHVSELEAEPLQLAHVATGGHVPSQHQPHAPQHQAQHPSQQHQPHPSPYGAVAPHLNLNVGTKRKLDDLSKDTSIEGIPPPPPLQHAPSQQ</sequence>
<dbReference type="Pfam" id="PF00293">
    <property type="entry name" value="NUDIX"/>
    <property type="match status" value="1"/>
</dbReference>
<feature type="region of interest" description="Disordered" evidence="5">
    <location>
        <begin position="334"/>
        <end position="405"/>
    </location>
</feature>
<feature type="region of interest" description="Disordered" evidence="5">
    <location>
        <begin position="1"/>
        <end position="21"/>
    </location>
</feature>
<keyword evidence="2" id="KW-0479">Metal-binding</keyword>
<accession>L8HDR0</accession>
<evidence type="ECO:0000256" key="4">
    <source>
        <dbReference type="ARBA" id="ARBA00022842"/>
    </source>
</evidence>
<dbReference type="GO" id="GO:1901909">
    <property type="term" value="P:diadenosine hexaphosphate catabolic process"/>
    <property type="evidence" value="ECO:0007669"/>
    <property type="project" value="TreeGrafter"/>
</dbReference>
<proteinExistence type="predicted"/>
<feature type="domain" description="Nudix hydrolase" evidence="6">
    <location>
        <begin position="30"/>
        <end position="163"/>
    </location>
</feature>
<dbReference type="InterPro" id="IPR000086">
    <property type="entry name" value="NUDIX_hydrolase_dom"/>
</dbReference>
<feature type="region of interest" description="Disordered" evidence="5">
    <location>
        <begin position="170"/>
        <end position="313"/>
    </location>
</feature>
<dbReference type="GO" id="GO:0034431">
    <property type="term" value="F:bis(5'-adenosyl)-hexaphosphatase activity"/>
    <property type="evidence" value="ECO:0007669"/>
    <property type="project" value="TreeGrafter"/>
</dbReference>
<organism evidence="7 8">
    <name type="scientific">Acanthamoeba castellanii (strain ATCC 30010 / Neff)</name>
    <dbReference type="NCBI Taxonomy" id="1257118"/>
    <lineage>
        <taxon>Eukaryota</taxon>
        <taxon>Amoebozoa</taxon>
        <taxon>Discosea</taxon>
        <taxon>Longamoebia</taxon>
        <taxon>Centramoebida</taxon>
        <taxon>Acanthamoebidae</taxon>
        <taxon>Acanthamoeba</taxon>
    </lineage>
</organism>
<dbReference type="PANTHER" id="PTHR12629:SF0">
    <property type="entry name" value="DIPHOSPHOINOSITOL-POLYPHOSPHATE DIPHOSPHATASE"/>
    <property type="match status" value="1"/>
</dbReference>
<feature type="compositionally biased region" description="Low complexity" evidence="5">
    <location>
        <begin position="258"/>
        <end position="282"/>
    </location>
</feature>
<dbReference type="GeneID" id="14924303"/>
<dbReference type="KEGG" id="acan:ACA1_069140"/>
<dbReference type="Proteomes" id="UP000011083">
    <property type="component" value="Unassembled WGS sequence"/>
</dbReference>
<dbReference type="AlphaFoldDB" id="L8HDR0"/>
<dbReference type="RefSeq" id="XP_004352858.1">
    <property type="nucleotide sequence ID" value="XM_004352806.1"/>
</dbReference>
<dbReference type="Gene3D" id="3.90.79.10">
    <property type="entry name" value="Nucleoside Triphosphate Pyrophosphohydrolase"/>
    <property type="match status" value="1"/>
</dbReference>
<evidence type="ECO:0000313" key="8">
    <source>
        <dbReference type="Proteomes" id="UP000011083"/>
    </source>
</evidence>
<evidence type="ECO:0000259" key="6">
    <source>
        <dbReference type="PROSITE" id="PS51462"/>
    </source>
</evidence>
<feature type="compositionally biased region" description="Low complexity" evidence="5">
    <location>
        <begin position="233"/>
        <end position="250"/>
    </location>
</feature>
<dbReference type="VEuPathDB" id="AmoebaDB:ACA1_069140"/>
<keyword evidence="8" id="KW-1185">Reference proteome</keyword>
<keyword evidence="3 7" id="KW-0378">Hydrolase</keyword>
<dbReference type="EMBL" id="KB007857">
    <property type="protein sequence ID" value="ELR23330.1"/>
    <property type="molecule type" value="Genomic_DNA"/>
</dbReference>
<evidence type="ECO:0000256" key="1">
    <source>
        <dbReference type="ARBA" id="ARBA00001946"/>
    </source>
</evidence>
<evidence type="ECO:0000313" key="7">
    <source>
        <dbReference type="EMBL" id="ELR23330.1"/>
    </source>
</evidence>
<dbReference type="GO" id="GO:0005634">
    <property type="term" value="C:nucleus"/>
    <property type="evidence" value="ECO:0007669"/>
    <property type="project" value="TreeGrafter"/>
</dbReference>
<protein>
    <submittedName>
        <fullName evidence="7">NUDIX family hydrolase, putative</fullName>
    </submittedName>
</protein>
<dbReference type="CDD" id="cd04666">
    <property type="entry name" value="NUDIX_DIPP2_like_Nudt4"/>
    <property type="match status" value="1"/>
</dbReference>
<dbReference type="GO" id="GO:0071543">
    <property type="term" value="P:diphosphoinositol polyphosphate metabolic process"/>
    <property type="evidence" value="ECO:0007669"/>
    <property type="project" value="TreeGrafter"/>
</dbReference>
<feature type="compositionally biased region" description="Polar residues" evidence="5">
    <location>
        <begin position="194"/>
        <end position="204"/>
    </location>
</feature>
<gene>
    <name evidence="7" type="ORF">ACA1_069140</name>
</gene>
<name>L8HDR0_ACACF</name>
<feature type="compositionally biased region" description="Low complexity" evidence="5">
    <location>
        <begin position="337"/>
        <end position="358"/>
    </location>
</feature>
<comment type="cofactor">
    <cofactor evidence="1">
        <name>Mg(2+)</name>
        <dbReference type="ChEBI" id="CHEBI:18420"/>
    </cofactor>
</comment>
<dbReference type="GO" id="GO:1901907">
    <property type="term" value="P:diadenosine pentaphosphate catabolic process"/>
    <property type="evidence" value="ECO:0007669"/>
    <property type="project" value="TreeGrafter"/>
</dbReference>
<dbReference type="PROSITE" id="PS51462">
    <property type="entry name" value="NUDIX"/>
    <property type="match status" value="1"/>
</dbReference>
<dbReference type="GO" id="GO:0000298">
    <property type="term" value="F:endopolyphosphatase activity"/>
    <property type="evidence" value="ECO:0007669"/>
    <property type="project" value="TreeGrafter"/>
</dbReference>
<dbReference type="PANTHER" id="PTHR12629">
    <property type="entry name" value="DIPHOSPHOINOSITOL POLYPHOSPHATE PHOSPHOHYDROLASE"/>
    <property type="match status" value="1"/>
</dbReference>
<dbReference type="InterPro" id="IPR015797">
    <property type="entry name" value="NUDIX_hydrolase-like_dom_sf"/>
</dbReference>
<dbReference type="GO" id="GO:1901911">
    <property type="term" value="P:adenosine 5'-(hexahydrogen pentaphosphate) catabolic process"/>
    <property type="evidence" value="ECO:0007669"/>
    <property type="project" value="TreeGrafter"/>
</dbReference>
<reference evidence="7 8" key="1">
    <citation type="journal article" date="2013" name="Genome Biol.">
        <title>Genome of Acanthamoeba castellanii highlights extensive lateral gene transfer and early evolution of tyrosine kinase signaling.</title>
        <authorList>
            <person name="Clarke M."/>
            <person name="Lohan A.J."/>
            <person name="Liu B."/>
            <person name="Lagkouvardos I."/>
            <person name="Roy S."/>
            <person name="Zafar N."/>
            <person name="Bertelli C."/>
            <person name="Schilde C."/>
            <person name="Kianianmomeni A."/>
            <person name="Burglin T.R."/>
            <person name="Frech C."/>
            <person name="Turcotte B."/>
            <person name="Kopec K.O."/>
            <person name="Synnott J.M."/>
            <person name="Choo C."/>
            <person name="Paponov I."/>
            <person name="Finkler A."/>
            <person name="Soon Heng Tan C."/>
            <person name="Hutchins A.P."/>
            <person name="Weinmeier T."/>
            <person name="Rattei T."/>
            <person name="Chu J.S."/>
            <person name="Gimenez G."/>
            <person name="Irimia M."/>
            <person name="Rigden D.J."/>
            <person name="Fitzpatrick D.A."/>
            <person name="Lorenzo-Morales J."/>
            <person name="Bateman A."/>
            <person name="Chiu C.H."/>
            <person name="Tang P."/>
            <person name="Hegemann P."/>
            <person name="Fromm H."/>
            <person name="Raoult D."/>
            <person name="Greub G."/>
            <person name="Miranda-Saavedra D."/>
            <person name="Chen N."/>
            <person name="Nash P."/>
            <person name="Ginger M.L."/>
            <person name="Horn M."/>
            <person name="Schaap P."/>
            <person name="Caler L."/>
            <person name="Loftus B."/>
        </authorList>
    </citation>
    <scope>NUCLEOTIDE SEQUENCE [LARGE SCALE GENOMIC DNA]</scope>
    <source>
        <strain evidence="7 8">Neff</strain>
    </source>
</reference>
<evidence type="ECO:0000256" key="3">
    <source>
        <dbReference type="ARBA" id="ARBA00022801"/>
    </source>
</evidence>
<evidence type="ECO:0000256" key="2">
    <source>
        <dbReference type="ARBA" id="ARBA00022723"/>
    </source>
</evidence>
<dbReference type="InterPro" id="IPR047198">
    <property type="entry name" value="DDP-like_NUDIX"/>
</dbReference>
<dbReference type="SUPFAM" id="SSF55811">
    <property type="entry name" value="Nudix"/>
    <property type="match status" value="1"/>
</dbReference>
<dbReference type="STRING" id="1257118.L8HDR0"/>
<feature type="compositionally biased region" description="Basic and acidic residues" evidence="5">
    <location>
        <begin position="378"/>
        <end position="388"/>
    </location>
</feature>
<evidence type="ECO:0000256" key="5">
    <source>
        <dbReference type="SAM" id="MobiDB-lite"/>
    </source>
</evidence>